<name>A0A1G2CFU3_9BACT</name>
<proteinExistence type="predicted"/>
<organism evidence="1 2">
    <name type="scientific">Candidatus Liptonbacteria bacterium RIFCSPLOWO2_01_FULL_52_25</name>
    <dbReference type="NCBI Taxonomy" id="1798650"/>
    <lineage>
        <taxon>Bacteria</taxon>
        <taxon>Candidatus Liptoniibacteriota</taxon>
    </lineage>
</organism>
<accession>A0A1G2CFU3</accession>
<protein>
    <submittedName>
        <fullName evidence="1">Uncharacterized protein</fullName>
    </submittedName>
</protein>
<dbReference type="AlphaFoldDB" id="A0A1G2CFU3"/>
<evidence type="ECO:0000313" key="2">
    <source>
        <dbReference type="Proteomes" id="UP000178880"/>
    </source>
</evidence>
<evidence type="ECO:0000313" key="1">
    <source>
        <dbReference type="EMBL" id="OGY99609.1"/>
    </source>
</evidence>
<sequence length="135" mass="15584">MNKTFSASLRVGRRIRKTMPHHTLCKPPLICVIPPEPISKVCFTPRFLIFSPLLKARRGRCTRWYSDEVITKRSGKIAKTLRDTANFARHCVASDSEYQKDTLSSSFLAPDEICSYRGRRYLRDGFAYEPRSIVQ</sequence>
<dbReference type="STRING" id="1798650.A2945_03115"/>
<comment type="caution">
    <text evidence="1">The sequence shown here is derived from an EMBL/GenBank/DDBJ whole genome shotgun (WGS) entry which is preliminary data.</text>
</comment>
<dbReference type="Proteomes" id="UP000178880">
    <property type="component" value="Unassembled WGS sequence"/>
</dbReference>
<gene>
    <name evidence="1" type="ORF">A2945_03115</name>
</gene>
<reference evidence="1 2" key="1">
    <citation type="journal article" date="2016" name="Nat. Commun.">
        <title>Thousands of microbial genomes shed light on interconnected biogeochemical processes in an aquifer system.</title>
        <authorList>
            <person name="Anantharaman K."/>
            <person name="Brown C.T."/>
            <person name="Hug L.A."/>
            <person name="Sharon I."/>
            <person name="Castelle C.J."/>
            <person name="Probst A.J."/>
            <person name="Thomas B.C."/>
            <person name="Singh A."/>
            <person name="Wilkins M.J."/>
            <person name="Karaoz U."/>
            <person name="Brodie E.L."/>
            <person name="Williams K.H."/>
            <person name="Hubbard S.S."/>
            <person name="Banfield J.F."/>
        </authorList>
    </citation>
    <scope>NUCLEOTIDE SEQUENCE [LARGE SCALE GENOMIC DNA]</scope>
</reference>
<dbReference type="EMBL" id="MHLA01000014">
    <property type="protein sequence ID" value="OGY99609.1"/>
    <property type="molecule type" value="Genomic_DNA"/>
</dbReference>